<name>A7ETX3_SCLS1</name>
<dbReference type="KEGG" id="ssl:SS1G_08780"/>
<proteinExistence type="predicted"/>
<reference evidence="2" key="1">
    <citation type="journal article" date="2011" name="PLoS Genet.">
        <title>Genomic analysis of the necrotrophic fungal pathogens Sclerotinia sclerotiorum and Botrytis cinerea.</title>
        <authorList>
            <person name="Amselem J."/>
            <person name="Cuomo C.A."/>
            <person name="van Kan J.A."/>
            <person name="Viaud M."/>
            <person name="Benito E.P."/>
            <person name="Couloux A."/>
            <person name="Coutinho P.M."/>
            <person name="de Vries R.P."/>
            <person name="Dyer P.S."/>
            <person name="Fillinger S."/>
            <person name="Fournier E."/>
            <person name="Gout L."/>
            <person name="Hahn M."/>
            <person name="Kohn L."/>
            <person name="Lapalu N."/>
            <person name="Plummer K.M."/>
            <person name="Pradier J.M."/>
            <person name="Quevillon E."/>
            <person name="Sharon A."/>
            <person name="Simon A."/>
            <person name="ten Have A."/>
            <person name="Tudzynski B."/>
            <person name="Tudzynski P."/>
            <person name="Wincker P."/>
            <person name="Andrew M."/>
            <person name="Anthouard V."/>
            <person name="Beever R.E."/>
            <person name="Beffa R."/>
            <person name="Benoit I."/>
            <person name="Bouzid O."/>
            <person name="Brault B."/>
            <person name="Chen Z."/>
            <person name="Choquer M."/>
            <person name="Collemare J."/>
            <person name="Cotton P."/>
            <person name="Danchin E.G."/>
            <person name="Da Silva C."/>
            <person name="Gautier A."/>
            <person name="Giraud C."/>
            <person name="Giraud T."/>
            <person name="Gonzalez C."/>
            <person name="Grossetete S."/>
            <person name="Guldener U."/>
            <person name="Henrissat B."/>
            <person name="Howlett B.J."/>
            <person name="Kodira C."/>
            <person name="Kretschmer M."/>
            <person name="Lappartient A."/>
            <person name="Leroch M."/>
            <person name="Levis C."/>
            <person name="Mauceli E."/>
            <person name="Neuveglise C."/>
            <person name="Oeser B."/>
            <person name="Pearson M."/>
            <person name="Poulain J."/>
            <person name="Poussereau N."/>
            <person name="Quesneville H."/>
            <person name="Rascle C."/>
            <person name="Schumacher J."/>
            <person name="Segurens B."/>
            <person name="Sexton A."/>
            <person name="Silva E."/>
            <person name="Sirven C."/>
            <person name="Soanes D.M."/>
            <person name="Talbot N.J."/>
            <person name="Templeton M."/>
            <person name="Yandava C."/>
            <person name="Yarden O."/>
            <person name="Zeng Q."/>
            <person name="Rollins J.A."/>
            <person name="Lebrun M.H."/>
            <person name="Dickman M."/>
        </authorList>
    </citation>
    <scope>NUCLEOTIDE SEQUENCE [LARGE SCALE GENOMIC DNA]</scope>
    <source>
        <strain evidence="2">ATCC 18683 / 1980 / Ss-1</strain>
    </source>
</reference>
<dbReference type="EMBL" id="CH476632">
    <property type="protein sequence ID" value="EDN92915.1"/>
    <property type="molecule type" value="Genomic_DNA"/>
</dbReference>
<protein>
    <submittedName>
        <fullName evidence="1">Uncharacterized protein</fullName>
    </submittedName>
</protein>
<keyword evidence="2" id="KW-1185">Reference proteome</keyword>
<gene>
    <name evidence="1" type="ORF">SS1G_08780</name>
</gene>
<accession>A7ETX3</accession>
<sequence length="34" mass="3919">MPLRRCGCTLEEFNFEVPIKVAFERISVLKSCCV</sequence>
<dbReference type="RefSeq" id="XP_001590016.1">
    <property type="nucleotide sequence ID" value="XM_001589966.1"/>
</dbReference>
<evidence type="ECO:0000313" key="2">
    <source>
        <dbReference type="Proteomes" id="UP000001312"/>
    </source>
</evidence>
<dbReference type="GeneID" id="5486293"/>
<dbReference type="AlphaFoldDB" id="A7ETX3"/>
<evidence type="ECO:0000313" key="1">
    <source>
        <dbReference type="EMBL" id="EDN92915.1"/>
    </source>
</evidence>
<dbReference type="Proteomes" id="UP000001312">
    <property type="component" value="Unassembled WGS sequence"/>
</dbReference>
<organism evidence="1 2">
    <name type="scientific">Sclerotinia sclerotiorum (strain ATCC 18683 / 1980 / Ss-1)</name>
    <name type="common">White mold</name>
    <name type="synonym">Whetzelinia sclerotiorum</name>
    <dbReference type="NCBI Taxonomy" id="665079"/>
    <lineage>
        <taxon>Eukaryota</taxon>
        <taxon>Fungi</taxon>
        <taxon>Dikarya</taxon>
        <taxon>Ascomycota</taxon>
        <taxon>Pezizomycotina</taxon>
        <taxon>Leotiomycetes</taxon>
        <taxon>Helotiales</taxon>
        <taxon>Sclerotiniaceae</taxon>
        <taxon>Sclerotinia</taxon>
    </lineage>
</organism>
<dbReference type="InParanoid" id="A7ETX3"/>